<feature type="region of interest" description="Disordered" evidence="1">
    <location>
        <begin position="1"/>
        <end position="51"/>
    </location>
</feature>
<comment type="caution">
    <text evidence="2">The sequence shown here is derived from an EMBL/GenBank/DDBJ whole genome shotgun (WGS) entry which is preliminary data.</text>
</comment>
<accession>A0ABS8IWE4</accession>
<organism evidence="2 3">
    <name type="scientific">Massilia agrisoli</name>
    <dbReference type="NCBI Taxonomy" id="2892444"/>
    <lineage>
        <taxon>Bacteria</taxon>
        <taxon>Pseudomonadati</taxon>
        <taxon>Pseudomonadota</taxon>
        <taxon>Betaproteobacteria</taxon>
        <taxon>Burkholderiales</taxon>
        <taxon>Oxalobacteraceae</taxon>
        <taxon>Telluria group</taxon>
        <taxon>Massilia</taxon>
    </lineage>
</organism>
<feature type="compositionally biased region" description="Pro residues" evidence="1">
    <location>
        <begin position="15"/>
        <end position="30"/>
    </location>
</feature>
<dbReference type="Proteomes" id="UP001198701">
    <property type="component" value="Unassembled WGS sequence"/>
</dbReference>
<feature type="compositionally biased region" description="Polar residues" evidence="1">
    <location>
        <begin position="1"/>
        <end position="11"/>
    </location>
</feature>
<evidence type="ECO:0000313" key="3">
    <source>
        <dbReference type="Proteomes" id="UP001198701"/>
    </source>
</evidence>
<dbReference type="RefSeq" id="WP_229433945.1">
    <property type="nucleotide sequence ID" value="NZ_JAJHPV010000020.1"/>
</dbReference>
<keyword evidence="3" id="KW-1185">Reference proteome</keyword>
<sequence length="51" mass="5369">MSKTFAQQAHSTPDPDIPPEPKPTPVPDDVPAPANAPVEEPTFPEPPIKAA</sequence>
<evidence type="ECO:0000313" key="2">
    <source>
        <dbReference type="EMBL" id="MCC6072950.1"/>
    </source>
</evidence>
<feature type="compositionally biased region" description="Low complexity" evidence="1">
    <location>
        <begin position="31"/>
        <end position="41"/>
    </location>
</feature>
<dbReference type="EMBL" id="JAJHPV010000020">
    <property type="protein sequence ID" value="MCC6072950.1"/>
    <property type="molecule type" value="Genomic_DNA"/>
</dbReference>
<gene>
    <name evidence="2" type="ORF">LMJ30_18620</name>
</gene>
<protein>
    <submittedName>
        <fullName evidence="2">Uncharacterized protein</fullName>
    </submittedName>
</protein>
<name>A0ABS8IWE4_9BURK</name>
<proteinExistence type="predicted"/>
<reference evidence="2 3" key="1">
    <citation type="submission" date="2021-11" db="EMBL/GenBank/DDBJ databases">
        <authorList>
            <person name="Huq M.A."/>
        </authorList>
    </citation>
    <scope>NUCLEOTIDE SEQUENCE [LARGE SCALE GENOMIC DNA]</scope>
    <source>
        <strain evidence="2 3">MAHUQ-52</strain>
    </source>
</reference>
<evidence type="ECO:0000256" key="1">
    <source>
        <dbReference type="SAM" id="MobiDB-lite"/>
    </source>
</evidence>